<dbReference type="RefSeq" id="WP_220484458.1">
    <property type="nucleotide sequence ID" value="NZ_JACGXL010000004.1"/>
</dbReference>
<keyword evidence="1" id="KW-0732">Signal</keyword>
<sequence length="189" mass="21065">MIALHFLPAAGLSLAFACCAVTAVAAPPDAPKAAQDLSGLHDFDFAVGDWRVHHRLVSAKTRQWIEFDGTMSTRKIMEGFGNVEDNVLDSPNGRYRAVGMRAYDPKTGSWAIWWVDGRDPHGAIDPPVKGRFENGVGRFYSDGMVNGKPVRTRYQWSHADADHAHWEQASSSDGGKSWETNWTMEFTRR</sequence>
<organism evidence="2 3">
    <name type="scientific">Dokdonella fugitiva</name>
    <dbReference type="NCBI Taxonomy" id="328517"/>
    <lineage>
        <taxon>Bacteria</taxon>
        <taxon>Pseudomonadati</taxon>
        <taxon>Pseudomonadota</taxon>
        <taxon>Gammaproteobacteria</taxon>
        <taxon>Lysobacterales</taxon>
        <taxon>Rhodanobacteraceae</taxon>
        <taxon>Dokdonella</taxon>
    </lineage>
</organism>
<dbReference type="AlphaFoldDB" id="A0A839F906"/>
<evidence type="ECO:0000313" key="3">
    <source>
        <dbReference type="Proteomes" id="UP000550401"/>
    </source>
</evidence>
<reference evidence="2 3" key="1">
    <citation type="submission" date="2020-07" db="EMBL/GenBank/DDBJ databases">
        <title>Genomic Encyclopedia of Type Strains, Phase IV (KMG-V): Genome sequencing to study the core and pangenomes of soil and plant-associated prokaryotes.</title>
        <authorList>
            <person name="Whitman W."/>
        </authorList>
    </citation>
    <scope>NUCLEOTIDE SEQUENCE [LARGE SCALE GENOMIC DNA]</scope>
    <source>
        <strain evidence="2 3">RH2WT43</strain>
    </source>
</reference>
<name>A0A839F906_9GAMM</name>
<proteinExistence type="predicted"/>
<evidence type="ECO:0000256" key="1">
    <source>
        <dbReference type="SAM" id="SignalP"/>
    </source>
</evidence>
<keyword evidence="3" id="KW-1185">Reference proteome</keyword>
<gene>
    <name evidence="2" type="ORF">FHW12_002867</name>
</gene>
<feature type="chain" id="PRO_5032398371" description="DUF1579 domain-containing protein" evidence="1">
    <location>
        <begin position="26"/>
        <end position="189"/>
    </location>
</feature>
<dbReference type="Proteomes" id="UP000550401">
    <property type="component" value="Unassembled WGS sequence"/>
</dbReference>
<accession>A0A839F906</accession>
<comment type="caution">
    <text evidence="2">The sequence shown here is derived from an EMBL/GenBank/DDBJ whole genome shotgun (WGS) entry which is preliminary data.</text>
</comment>
<evidence type="ECO:0000313" key="2">
    <source>
        <dbReference type="EMBL" id="MBA8888634.1"/>
    </source>
</evidence>
<feature type="signal peptide" evidence="1">
    <location>
        <begin position="1"/>
        <end position="25"/>
    </location>
</feature>
<dbReference type="EMBL" id="JACGXL010000004">
    <property type="protein sequence ID" value="MBA8888634.1"/>
    <property type="molecule type" value="Genomic_DNA"/>
</dbReference>
<evidence type="ECO:0008006" key="4">
    <source>
        <dbReference type="Google" id="ProtNLM"/>
    </source>
</evidence>
<protein>
    <recommendedName>
        <fullName evidence="4">DUF1579 domain-containing protein</fullName>
    </recommendedName>
</protein>